<feature type="chain" id="PRO_5032493076" evidence="3">
    <location>
        <begin position="20"/>
        <end position="256"/>
    </location>
</feature>
<dbReference type="SMART" id="SM00563">
    <property type="entry name" value="PlsC"/>
    <property type="match status" value="1"/>
</dbReference>
<proteinExistence type="predicted"/>
<reference evidence="5" key="1">
    <citation type="submission" date="2021-02" db="EMBL/GenBank/DDBJ databases">
        <authorList>
            <person name="Dougan E. K."/>
            <person name="Rhodes N."/>
            <person name="Thang M."/>
            <person name="Chan C."/>
        </authorList>
    </citation>
    <scope>NUCLEOTIDE SEQUENCE</scope>
</reference>
<keyword evidence="2" id="KW-0012">Acyltransferase</keyword>
<dbReference type="PANTHER" id="PTHR10434:SF11">
    <property type="entry name" value="1-ACYL-SN-GLYCEROL-3-PHOSPHATE ACYLTRANSFERASE"/>
    <property type="match status" value="1"/>
</dbReference>
<dbReference type="GO" id="GO:0006654">
    <property type="term" value="P:phosphatidic acid biosynthetic process"/>
    <property type="evidence" value="ECO:0007669"/>
    <property type="project" value="TreeGrafter"/>
</dbReference>
<sequence length="256" mass="27751">MLTHATLKAYLVLAWRALFRICPWIQLETFQINENFLGVSGKPTVLLMNHLSFLDAVLAVPMAPLHRCADVRVLVANYVFSIPLLGRVMRAIGLSEVPFKAAPDDVSSMAVEKEAMEEQLQAFAEHIKQGGVGAWFPEGLRNRGDPLILQDFRAGAFVTAVQTDVDVWCLASVGTNVCWPVKSLVGGLPARIGVRMWHMGSSHELLAAESLPMDCGVRAKAIRLAELAKASMQAGIDDLAARGFSGQEAGKADKVS</sequence>
<keyword evidence="6" id="KW-1185">Reference proteome</keyword>
<evidence type="ECO:0000259" key="4">
    <source>
        <dbReference type="SMART" id="SM00563"/>
    </source>
</evidence>
<evidence type="ECO:0000256" key="2">
    <source>
        <dbReference type="ARBA" id="ARBA00023315"/>
    </source>
</evidence>
<dbReference type="PANTHER" id="PTHR10434">
    <property type="entry name" value="1-ACYL-SN-GLYCEROL-3-PHOSPHATE ACYLTRANSFERASE"/>
    <property type="match status" value="1"/>
</dbReference>
<dbReference type="Proteomes" id="UP000604046">
    <property type="component" value="Unassembled WGS sequence"/>
</dbReference>
<accession>A0A812U9K2</accession>
<dbReference type="OrthoDB" id="431951at2759"/>
<name>A0A812U9K2_9DINO</name>
<keyword evidence="3" id="KW-0732">Signal</keyword>
<dbReference type="EMBL" id="CAJNDS010002666">
    <property type="protein sequence ID" value="CAE7560337.1"/>
    <property type="molecule type" value="Genomic_DNA"/>
</dbReference>
<feature type="domain" description="Phospholipid/glycerol acyltransferase" evidence="4">
    <location>
        <begin position="44"/>
        <end position="175"/>
    </location>
</feature>
<organism evidence="5 6">
    <name type="scientific">Symbiodinium natans</name>
    <dbReference type="NCBI Taxonomy" id="878477"/>
    <lineage>
        <taxon>Eukaryota</taxon>
        <taxon>Sar</taxon>
        <taxon>Alveolata</taxon>
        <taxon>Dinophyceae</taxon>
        <taxon>Suessiales</taxon>
        <taxon>Symbiodiniaceae</taxon>
        <taxon>Symbiodinium</taxon>
    </lineage>
</organism>
<evidence type="ECO:0000256" key="3">
    <source>
        <dbReference type="SAM" id="SignalP"/>
    </source>
</evidence>
<evidence type="ECO:0000256" key="1">
    <source>
        <dbReference type="ARBA" id="ARBA00022679"/>
    </source>
</evidence>
<dbReference type="AlphaFoldDB" id="A0A812U9K2"/>
<dbReference type="Pfam" id="PF01553">
    <property type="entry name" value="Acyltransferase"/>
    <property type="match status" value="1"/>
</dbReference>
<dbReference type="GO" id="GO:0003841">
    <property type="term" value="F:1-acylglycerol-3-phosphate O-acyltransferase activity"/>
    <property type="evidence" value="ECO:0007669"/>
    <property type="project" value="TreeGrafter"/>
</dbReference>
<comment type="caution">
    <text evidence="5">The sequence shown here is derived from an EMBL/GenBank/DDBJ whole genome shotgun (WGS) entry which is preliminary data.</text>
</comment>
<dbReference type="GO" id="GO:0005783">
    <property type="term" value="C:endoplasmic reticulum"/>
    <property type="evidence" value="ECO:0007669"/>
    <property type="project" value="TreeGrafter"/>
</dbReference>
<evidence type="ECO:0000313" key="5">
    <source>
        <dbReference type="EMBL" id="CAE7560337.1"/>
    </source>
</evidence>
<feature type="signal peptide" evidence="3">
    <location>
        <begin position="1"/>
        <end position="19"/>
    </location>
</feature>
<evidence type="ECO:0000313" key="6">
    <source>
        <dbReference type="Proteomes" id="UP000604046"/>
    </source>
</evidence>
<gene>
    <name evidence="5" type="primary">LPAT1</name>
    <name evidence="5" type="ORF">SNAT2548_LOCUS31588</name>
</gene>
<keyword evidence="1" id="KW-0808">Transferase</keyword>
<protein>
    <submittedName>
        <fullName evidence="5">LPAT1 protein</fullName>
    </submittedName>
</protein>
<dbReference type="SUPFAM" id="SSF69593">
    <property type="entry name" value="Glycerol-3-phosphate (1)-acyltransferase"/>
    <property type="match status" value="1"/>
</dbReference>
<dbReference type="InterPro" id="IPR002123">
    <property type="entry name" value="Plipid/glycerol_acylTrfase"/>
</dbReference>
<dbReference type="CDD" id="cd07989">
    <property type="entry name" value="LPLAT_AGPAT-like"/>
    <property type="match status" value="1"/>
</dbReference>